<evidence type="ECO:0000256" key="2">
    <source>
        <dbReference type="ARBA" id="ARBA00008799"/>
    </source>
</evidence>
<evidence type="ECO:0000256" key="9">
    <source>
        <dbReference type="RuleBase" id="RU362045"/>
    </source>
</evidence>
<comment type="similarity">
    <text evidence="2 9">Belongs to the glycosyltransferase 20 family.</text>
</comment>
<evidence type="ECO:0000256" key="8">
    <source>
        <dbReference type="ARBA" id="ARBA00048039"/>
    </source>
</evidence>
<comment type="catalytic activity">
    <reaction evidence="8 9">
        <text>D-glucose 6-phosphate + UDP-alpha-D-glucose = alpha,alpha-trehalose 6-phosphate + UDP + H(+)</text>
        <dbReference type="Rhea" id="RHEA:18889"/>
        <dbReference type="ChEBI" id="CHEBI:15378"/>
        <dbReference type="ChEBI" id="CHEBI:58223"/>
        <dbReference type="ChEBI" id="CHEBI:58429"/>
        <dbReference type="ChEBI" id="CHEBI:58885"/>
        <dbReference type="ChEBI" id="CHEBI:61548"/>
        <dbReference type="EC" id="2.4.1.15"/>
    </reaction>
</comment>
<dbReference type="SUPFAM" id="SSF53756">
    <property type="entry name" value="UDP-Glycosyltransferase/glycogen phosphorylase"/>
    <property type="match status" value="1"/>
</dbReference>
<keyword evidence="11" id="KW-1185">Reference proteome</keyword>
<gene>
    <name evidence="10" type="primary">otsA</name>
    <name evidence="10" type="ORF">IHQ68_13510</name>
</gene>
<dbReference type="CDD" id="cd03788">
    <property type="entry name" value="GT20_TPS"/>
    <property type="match status" value="1"/>
</dbReference>
<dbReference type="Proteomes" id="UP001181622">
    <property type="component" value="Unassembled WGS sequence"/>
</dbReference>
<name>A0ABU1DHN6_9HYPH</name>
<keyword evidence="6 9" id="KW-0328">Glycosyltransferase</keyword>
<sequence length="474" mass="52889">MSRLVVVSNRVPAPKPGGASAGGLAVALSGAMEARGGVWFGWSGDTAPHDAPEPEEARLIVKDKVTYALVDLTERDLEDYYSGFSNRMLWPLFHYRMDLTGFTRVTLGGYYRVNKLFSKLLRKMVEPDDIVWVHDYHLVPLAADLRAAGLKNRMGFYLHIPFPPPDILTVLPNHADIVRGLAAYDVIGFQTPYDVENFETYLRREKLGRRLSGHRFVVHGRAVTVMALPVGIETEAFAKTAQASEKNALVRRAEESLVGRSLIIGVDRLDYSKGIAERIQAFESFLTLDTEWRNRCTYLQITPKSRSDVAEYAQMEREVAELAGRVNGAHADLDWTPIRYVNRAIGRNALAGLYRLARVGLVTPLRDGMNLVAKEFVASQKPKDPGVLLLSRFAGAAHELDGALITNPYDIDGTAGAIARALEMPLDERADRWTRMYERIRNHDVAWWCDSFLKALEQPANDGAEVRPIKKAAG</sequence>
<organism evidence="10 11">
    <name type="scientific">Chelatococcus sambhunathii</name>
    <dbReference type="NCBI Taxonomy" id="363953"/>
    <lineage>
        <taxon>Bacteria</taxon>
        <taxon>Pseudomonadati</taxon>
        <taxon>Pseudomonadota</taxon>
        <taxon>Alphaproteobacteria</taxon>
        <taxon>Hyphomicrobiales</taxon>
        <taxon>Chelatococcaceae</taxon>
        <taxon>Chelatococcus</taxon>
    </lineage>
</organism>
<dbReference type="EMBL" id="JADBEO010000029">
    <property type="protein sequence ID" value="MDR4307637.1"/>
    <property type="molecule type" value="Genomic_DNA"/>
</dbReference>
<reference evidence="10" key="1">
    <citation type="submission" date="2020-10" db="EMBL/GenBank/DDBJ databases">
        <authorList>
            <person name="Abbas A."/>
            <person name="Razzaq R."/>
            <person name="Waqas M."/>
            <person name="Abbas N."/>
            <person name="Nielsen T.K."/>
            <person name="Hansen L.H."/>
            <person name="Hussain S."/>
            <person name="Shahid M."/>
        </authorList>
    </citation>
    <scope>NUCLEOTIDE SEQUENCE</scope>
    <source>
        <strain evidence="10">S14</strain>
    </source>
</reference>
<evidence type="ECO:0000256" key="6">
    <source>
        <dbReference type="ARBA" id="ARBA00022676"/>
    </source>
</evidence>
<keyword evidence="7 9" id="KW-0808">Transferase</keyword>
<evidence type="ECO:0000313" key="10">
    <source>
        <dbReference type="EMBL" id="MDR4307637.1"/>
    </source>
</evidence>
<comment type="pathway">
    <text evidence="1 9">Glycan biosynthesis; trehalose biosynthesis.</text>
</comment>
<evidence type="ECO:0000256" key="5">
    <source>
        <dbReference type="ARBA" id="ARBA00018539"/>
    </source>
</evidence>
<dbReference type="NCBIfam" id="TIGR02400">
    <property type="entry name" value="trehalose_OtsA"/>
    <property type="match status" value="1"/>
</dbReference>
<comment type="caution">
    <text evidence="10">The sequence shown here is derived from an EMBL/GenBank/DDBJ whole genome shotgun (WGS) entry which is preliminary data.</text>
</comment>
<evidence type="ECO:0000313" key="11">
    <source>
        <dbReference type="Proteomes" id="UP001181622"/>
    </source>
</evidence>
<evidence type="ECO:0000256" key="1">
    <source>
        <dbReference type="ARBA" id="ARBA00005199"/>
    </source>
</evidence>
<dbReference type="InterPro" id="IPR012766">
    <property type="entry name" value="Trehalose_OtsA"/>
</dbReference>
<dbReference type="RefSeq" id="WP_309392667.1">
    <property type="nucleotide sequence ID" value="NZ_JADBEO010000029.1"/>
</dbReference>
<dbReference type="PANTHER" id="PTHR10788">
    <property type="entry name" value="TREHALOSE-6-PHOSPHATE SYNTHASE"/>
    <property type="match status" value="1"/>
</dbReference>
<dbReference type="InterPro" id="IPR001830">
    <property type="entry name" value="Glyco_trans_20"/>
</dbReference>
<dbReference type="GO" id="GO:0003825">
    <property type="term" value="F:alpha,alpha-trehalose-phosphate synthase (UDP-forming) activity"/>
    <property type="evidence" value="ECO:0007669"/>
    <property type="project" value="UniProtKB-EC"/>
</dbReference>
<evidence type="ECO:0000256" key="4">
    <source>
        <dbReference type="ARBA" id="ARBA00012538"/>
    </source>
</evidence>
<accession>A0ABU1DHN6</accession>
<proteinExistence type="inferred from homology"/>
<dbReference type="EC" id="2.4.1.15" evidence="4 9"/>
<evidence type="ECO:0000256" key="7">
    <source>
        <dbReference type="ARBA" id="ARBA00022679"/>
    </source>
</evidence>
<protein>
    <recommendedName>
        <fullName evidence="5 9">Trehalose-6-phosphate synthase</fullName>
        <ecNumber evidence="4 9">2.4.1.15</ecNumber>
    </recommendedName>
    <alternativeName>
        <fullName evidence="9">Osmoregulatory trehalose synthesis protein A</fullName>
    </alternativeName>
    <alternativeName>
        <fullName evidence="9">UDP-glucose-glucosephosphate glucosyltransferase</fullName>
    </alternativeName>
</protein>
<comment type="subunit">
    <text evidence="3 9">Homotetramer.</text>
</comment>
<comment type="function">
    <text evidence="9">Probably involved in the osmoprotection via the biosynthesis of trehalose. Catalyzes the transfer of glucose from UDP-alpha-D-glucose (UDP-Glc) to D-glucose 6-phosphate (Glc-6-P) to form trehalose-6-phosphate. Acts with retention of the anomeric configuration of the UDP-sugar donor.</text>
</comment>
<dbReference type="PANTHER" id="PTHR10788:SF106">
    <property type="entry name" value="BCDNA.GH08860"/>
    <property type="match status" value="1"/>
</dbReference>
<evidence type="ECO:0000256" key="3">
    <source>
        <dbReference type="ARBA" id="ARBA00011881"/>
    </source>
</evidence>
<dbReference type="Gene3D" id="3.40.50.2000">
    <property type="entry name" value="Glycogen Phosphorylase B"/>
    <property type="match status" value="2"/>
</dbReference>
<dbReference type="Pfam" id="PF00982">
    <property type="entry name" value="Glyco_transf_20"/>
    <property type="match status" value="1"/>
</dbReference>